<feature type="transmembrane region" description="Helical" evidence="1">
    <location>
        <begin position="29"/>
        <end position="48"/>
    </location>
</feature>
<feature type="transmembrane region" description="Helical" evidence="1">
    <location>
        <begin position="248"/>
        <end position="270"/>
    </location>
</feature>
<feature type="transmembrane region" description="Helical" evidence="1">
    <location>
        <begin position="349"/>
        <end position="370"/>
    </location>
</feature>
<feature type="transmembrane region" description="Helical" evidence="1">
    <location>
        <begin position="6"/>
        <end position="22"/>
    </location>
</feature>
<organism evidence="2 3">
    <name type="scientific">Candidatus Mediterraneibacter faecavium</name>
    <dbReference type="NCBI Taxonomy" id="2838668"/>
    <lineage>
        <taxon>Bacteria</taxon>
        <taxon>Bacillati</taxon>
        <taxon>Bacillota</taxon>
        <taxon>Clostridia</taxon>
        <taxon>Lachnospirales</taxon>
        <taxon>Lachnospiraceae</taxon>
        <taxon>Mediterraneibacter</taxon>
    </lineage>
</organism>
<dbReference type="PANTHER" id="PTHR30354:SF11">
    <property type="entry name" value="PERMEASE"/>
    <property type="match status" value="1"/>
</dbReference>
<evidence type="ECO:0000256" key="1">
    <source>
        <dbReference type="SAM" id="Phobius"/>
    </source>
</evidence>
<comment type="caution">
    <text evidence="2">The sequence shown here is derived from an EMBL/GenBank/DDBJ whole genome shotgun (WGS) entry which is preliminary data.</text>
</comment>
<feature type="transmembrane region" description="Helical" evidence="1">
    <location>
        <begin position="68"/>
        <end position="90"/>
    </location>
</feature>
<feature type="transmembrane region" description="Helical" evidence="1">
    <location>
        <begin position="148"/>
        <end position="169"/>
    </location>
</feature>
<feature type="transmembrane region" description="Helical" evidence="1">
    <location>
        <begin position="114"/>
        <end position="136"/>
    </location>
</feature>
<evidence type="ECO:0000313" key="3">
    <source>
        <dbReference type="Proteomes" id="UP000823902"/>
    </source>
</evidence>
<evidence type="ECO:0000313" key="2">
    <source>
        <dbReference type="EMBL" id="HJC74776.1"/>
    </source>
</evidence>
<feature type="transmembrane region" description="Helical" evidence="1">
    <location>
        <begin position="189"/>
        <end position="210"/>
    </location>
</feature>
<reference evidence="2" key="1">
    <citation type="journal article" date="2021" name="PeerJ">
        <title>Extensive microbial diversity within the chicken gut microbiome revealed by metagenomics and culture.</title>
        <authorList>
            <person name="Gilroy R."/>
            <person name="Ravi A."/>
            <person name="Getino M."/>
            <person name="Pursley I."/>
            <person name="Horton D.L."/>
            <person name="Alikhan N.F."/>
            <person name="Baker D."/>
            <person name="Gharbi K."/>
            <person name="Hall N."/>
            <person name="Watson M."/>
            <person name="Adriaenssens E.M."/>
            <person name="Foster-Nyarko E."/>
            <person name="Jarju S."/>
            <person name="Secka A."/>
            <person name="Antonio M."/>
            <person name="Oren A."/>
            <person name="Chaudhuri R.R."/>
            <person name="La Ragione R."/>
            <person name="Hildebrand F."/>
            <person name="Pallen M.J."/>
        </authorList>
    </citation>
    <scope>NUCLEOTIDE SEQUENCE</scope>
    <source>
        <strain evidence="2">CHK196-7946</strain>
    </source>
</reference>
<reference evidence="2" key="2">
    <citation type="submission" date="2021-04" db="EMBL/GenBank/DDBJ databases">
        <authorList>
            <person name="Gilroy R."/>
        </authorList>
    </citation>
    <scope>NUCLEOTIDE SEQUENCE</scope>
    <source>
        <strain evidence="2">CHK196-7946</strain>
    </source>
</reference>
<feature type="transmembrane region" description="Helical" evidence="1">
    <location>
        <begin position="442"/>
        <end position="462"/>
    </location>
</feature>
<dbReference type="Pfam" id="PF02447">
    <property type="entry name" value="GntP_permease"/>
    <property type="match status" value="1"/>
</dbReference>
<sequence>MTGFPLIIAFVIAIIVMIVAISKFKIHPFLAIMAISLILGLVAGIPLVDQTAEDGTVTQGLANVIGAGFSGTFTSIGIVIILGALIGTILEETGAALKLADMVIRLVGKNHPELAIELMGWVVSIPVFCDSGFVILNPIRKALVNRTGTSSVAMTVALASGLYISHVFIPPTPGPIAAASTLGIGNNMLLVMGMGALCSIFPLIAGYFYANYIGKKVTSDDEANANDVKKTYEELVAEYGKLPNGFNALAPIIIPIILMGLSSIASMAGWTGLASDILQFLGTPIIALAVGTVFGVIQLAGAKKLGNFYKLTDDTLKTVGPILFVTAAGGVLGKVISSTDMINYITQNAALLETIGIFFPFILAAILKTAQGSSTVALTTTAGIVAPILPVLGLATPVRTALTVMAIGAGAMTVSHANDSYFWVVTNFGAMTPEKGYKTQTVATLILGISSMVEIFILSLFLH</sequence>
<proteinExistence type="predicted"/>
<feature type="transmembrane region" description="Helical" evidence="1">
    <location>
        <begin position="402"/>
        <end position="422"/>
    </location>
</feature>
<dbReference type="InterPro" id="IPR003474">
    <property type="entry name" value="Glcn_transporter"/>
</dbReference>
<dbReference type="PANTHER" id="PTHR30354">
    <property type="entry name" value="GNT FAMILY GLUCONATE TRANSPORTER"/>
    <property type="match status" value="1"/>
</dbReference>
<name>A0A9D2Q981_9FIRM</name>
<dbReference type="GO" id="GO:0015128">
    <property type="term" value="F:gluconate transmembrane transporter activity"/>
    <property type="evidence" value="ECO:0007669"/>
    <property type="project" value="InterPro"/>
</dbReference>
<keyword evidence="1" id="KW-0812">Transmembrane</keyword>
<accession>A0A9D2Q981</accession>
<gene>
    <name evidence="2" type="ORF">H9697_07505</name>
</gene>
<feature type="transmembrane region" description="Helical" evidence="1">
    <location>
        <begin position="376"/>
        <end position="395"/>
    </location>
</feature>
<dbReference type="Proteomes" id="UP000823902">
    <property type="component" value="Unassembled WGS sequence"/>
</dbReference>
<dbReference type="AlphaFoldDB" id="A0A9D2Q981"/>
<dbReference type="EMBL" id="DWVY01000039">
    <property type="protein sequence ID" value="HJC74776.1"/>
    <property type="molecule type" value="Genomic_DNA"/>
</dbReference>
<dbReference type="GO" id="GO:0005886">
    <property type="term" value="C:plasma membrane"/>
    <property type="evidence" value="ECO:0007669"/>
    <property type="project" value="TreeGrafter"/>
</dbReference>
<keyword evidence="1" id="KW-0472">Membrane</keyword>
<protein>
    <submittedName>
        <fullName evidence="2">GntP family permease</fullName>
    </submittedName>
</protein>
<feature type="transmembrane region" description="Helical" evidence="1">
    <location>
        <begin position="277"/>
        <end position="299"/>
    </location>
</feature>
<keyword evidence="1" id="KW-1133">Transmembrane helix</keyword>